<name>A0A7W6EGF1_9HYPH</name>
<dbReference type="Proteomes" id="UP000542776">
    <property type="component" value="Unassembled WGS sequence"/>
</dbReference>
<evidence type="ECO:0000256" key="3">
    <source>
        <dbReference type="ARBA" id="ARBA00022840"/>
    </source>
</evidence>
<evidence type="ECO:0000259" key="6">
    <source>
        <dbReference type="SMART" id="SM00382"/>
    </source>
</evidence>
<dbReference type="SMART" id="SM00382">
    <property type="entry name" value="AAA"/>
    <property type="match status" value="1"/>
</dbReference>
<organism evidence="7 8">
    <name type="scientific">Aureimonas pseudogalii</name>
    <dbReference type="NCBI Taxonomy" id="1744844"/>
    <lineage>
        <taxon>Bacteria</taxon>
        <taxon>Pseudomonadati</taxon>
        <taxon>Pseudomonadota</taxon>
        <taxon>Alphaproteobacteria</taxon>
        <taxon>Hyphomicrobiales</taxon>
        <taxon>Aurantimonadaceae</taxon>
        <taxon>Aureimonas</taxon>
    </lineage>
</organism>
<dbReference type="GO" id="GO:0005524">
    <property type="term" value="F:ATP binding"/>
    <property type="evidence" value="ECO:0007669"/>
    <property type="project" value="UniProtKB-KW"/>
</dbReference>
<evidence type="ECO:0000256" key="5">
    <source>
        <dbReference type="SAM" id="MobiDB-lite"/>
    </source>
</evidence>
<dbReference type="GO" id="GO:0016887">
    <property type="term" value="F:ATP hydrolysis activity"/>
    <property type="evidence" value="ECO:0007669"/>
    <property type="project" value="InterPro"/>
</dbReference>
<sequence>MSRDNLVHRLAEAGLRNDKEALHRTMKALASEARAEQRRGFADRLDALEAGTPEVSDRPKGRRASLLPDDLKEFIHESKARRRISDLVLDRPLETAMREFVEEFSHAALLRSHSLEPKHTLLLVGPPGNGKTSLAEALAYELGLTFLRVRYDGLIGSYMGETAGRLRRVMEFASRTPCLLFFDEFDALGKKRGDYNDMGEIKRVVSSLILLMDETPSHTVVVCASNHPQLLDQALWRRFEVKLQVGLPGSRELGKLYTRLQASVRDDLGIARDEFVRILTGESYSTVEAIGLDVRRRMVIGMGATTAAEAVQSVLDRRSHNSDARLLGDTENEPAASHPVKPPAGGRRQNTRRKAGQAPT</sequence>
<dbReference type="InterPro" id="IPR003593">
    <property type="entry name" value="AAA+_ATPase"/>
</dbReference>
<feature type="domain" description="AAA+ ATPase" evidence="6">
    <location>
        <begin position="117"/>
        <end position="249"/>
    </location>
</feature>
<protein>
    <recommendedName>
        <fullName evidence="6">AAA+ ATPase domain-containing protein</fullName>
    </recommendedName>
</protein>
<dbReference type="PANTHER" id="PTHR23073">
    <property type="entry name" value="26S PROTEASOME REGULATORY SUBUNIT"/>
    <property type="match status" value="1"/>
</dbReference>
<comment type="similarity">
    <text evidence="1 4">Belongs to the AAA ATPase family.</text>
</comment>
<comment type="caution">
    <text evidence="7">The sequence shown here is derived from an EMBL/GenBank/DDBJ whole genome shotgun (WGS) entry which is preliminary data.</text>
</comment>
<dbReference type="InterPro" id="IPR003959">
    <property type="entry name" value="ATPase_AAA_core"/>
</dbReference>
<accession>A0A7W6EGF1</accession>
<dbReference type="EMBL" id="JACIEK010000001">
    <property type="protein sequence ID" value="MBB3997484.1"/>
    <property type="molecule type" value="Genomic_DNA"/>
</dbReference>
<dbReference type="CDD" id="cd19481">
    <property type="entry name" value="RecA-like_protease"/>
    <property type="match status" value="1"/>
</dbReference>
<gene>
    <name evidence="7" type="ORF">GGR04_001305</name>
</gene>
<dbReference type="AlphaFoldDB" id="A0A7W6EGF1"/>
<feature type="region of interest" description="Disordered" evidence="5">
    <location>
        <begin position="323"/>
        <end position="360"/>
    </location>
</feature>
<dbReference type="InterPro" id="IPR027417">
    <property type="entry name" value="P-loop_NTPase"/>
</dbReference>
<keyword evidence="3 4" id="KW-0067">ATP-binding</keyword>
<proteinExistence type="inferred from homology"/>
<dbReference type="InterPro" id="IPR003960">
    <property type="entry name" value="ATPase_AAA_CS"/>
</dbReference>
<evidence type="ECO:0000256" key="2">
    <source>
        <dbReference type="ARBA" id="ARBA00022741"/>
    </source>
</evidence>
<keyword evidence="2 4" id="KW-0547">Nucleotide-binding</keyword>
<dbReference type="RefSeq" id="WP_183198936.1">
    <property type="nucleotide sequence ID" value="NZ_JACIEK010000001.1"/>
</dbReference>
<keyword evidence="8" id="KW-1185">Reference proteome</keyword>
<evidence type="ECO:0000256" key="4">
    <source>
        <dbReference type="RuleBase" id="RU003651"/>
    </source>
</evidence>
<evidence type="ECO:0000313" key="8">
    <source>
        <dbReference type="Proteomes" id="UP000542776"/>
    </source>
</evidence>
<dbReference type="PROSITE" id="PS00674">
    <property type="entry name" value="AAA"/>
    <property type="match status" value="1"/>
</dbReference>
<dbReference type="SUPFAM" id="SSF52540">
    <property type="entry name" value="P-loop containing nucleoside triphosphate hydrolases"/>
    <property type="match status" value="1"/>
</dbReference>
<evidence type="ECO:0000313" key="7">
    <source>
        <dbReference type="EMBL" id="MBB3997484.1"/>
    </source>
</evidence>
<evidence type="ECO:0000256" key="1">
    <source>
        <dbReference type="ARBA" id="ARBA00006914"/>
    </source>
</evidence>
<dbReference type="Pfam" id="PF00004">
    <property type="entry name" value="AAA"/>
    <property type="match status" value="1"/>
</dbReference>
<dbReference type="InterPro" id="IPR050221">
    <property type="entry name" value="26S_Proteasome_ATPase"/>
</dbReference>
<dbReference type="Gene3D" id="3.40.50.300">
    <property type="entry name" value="P-loop containing nucleotide triphosphate hydrolases"/>
    <property type="match status" value="1"/>
</dbReference>
<feature type="compositionally biased region" description="Basic residues" evidence="5">
    <location>
        <begin position="349"/>
        <end position="360"/>
    </location>
</feature>
<reference evidence="7 8" key="1">
    <citation type="submission" date="2020-08" db="EMBL/GenBank/DDBJ databases">
        <title>Genomic Encyclopedia of Type Strains, Phase IV (KMG-IV): sequencing the most valuable type-strain genomes for metagenomic binning, comparative biology and taxonomic classification.</title>
        <authorList>
            <person name="Goeker M."/>
        </authorList>
    </citation>
    <scope>NUCLEOTIDE SEQUENCE [LARGE SCALE GENOMIC DNA]</scope>
    <source>
        <strain evidence="7 8">DSM 102238</strain>
    </source>
</reference>